<dbReference type="SMART" id="SM00201">
    <property type="entry name" value="SO"/>
    <property type="match status" value="1"/>
</dbReference>
<keyword evidence="3" id="KW-0732">Signal</keyword>
<feature type="compositionally biased region" description="Polar residues" evidence="2">
    <location>
        <begin position="146"/>
        <end position="159"/>
    </location>
</feature>
<reference evidence="5 6" key="1">
    <citation type="journal article" date="2007" name="Science">
        <title>Sea anemone genome reveals ancestral eumetazoan gene repertoire and genomic organization.</title>
        <authorList>
            <person name="Putnam N.H."/>
            <person name="Srivastava M."/>
            <person name="Hellsten U."/>
            <person name="Dirks B."/>
            <person name="Chapman J."/>
            <person name="Salamov A."/>
            <person name="Terry A."/>
            <person name="Shapiro H."/>
            <person name="Lindquist E."/>
            <person name="Kapitonov V.V."/>
            <person name="Jurka J."/>
            <person name="Genikhovich G."/>
            <person name="Grigoriev I.V."/>
            <person name="Lucas S.M."/>
            <person name="Steele R.E."/>
            <person name="Finnerty J.R."/>
            <person name="Technau U."/>
            <person name="Martindale M.Q."/>
            <person name="Rokhsar D.S."/>
        </authorList>
    </citation>
    <scope>NUCLEOTIDE SEQUENCE [LARGE SCALE GENOMIC DNA]</scope>
    <source>
        <strain evidence="6">CH2 X CH6</strain>
    </source>
</reference>
<feature type="region of interest" description="Disordered" evidence="2">
    <location>
        <begin position="142"/>
        <end position="178"/>
    </location>
</feature>
<dbReference type="PhylomeDB" id="A7T362"/>
<evidence type="ECO:0000256" key="3">
    <source>
        <dbReference type="SAM" id="SignalP"/>
    </source>
</evidence>
<keyword evidence="1" id="KW-1015">Disulfide bond</keyword>
<evidence type="ECO:0000313" key="5">
    <source>
        <dbReference type="EMBL" id="EDO29603.1"/>
    </source>
</evidence>
<dbReference type="Gene3D" id="4.10.410.20">
    <property type="match status" value="1"/>
</dbReference>
<dbReference type="Proteomes" id="UP000001593">
    <property type="component" value="Unassembled WGS sequence"/>
</dbReference>
<sequence>MTKSAIIALSFVLVCLIAIPENGSMDEDGEIEKIIEQSIDNVEKRNGRDGKRLKKSQRQWGRNFKEAMNGERRSKVEKDWYKKAKIARTDQINMERFNKMLSGPNARSISLVEPRLYLKERRLWDKVTSECDHEFARHRRGLRSGANVNRTSTPMTANQSATVTSQPQTTPAPPPPPPPLFINCTGIHSCRGRCTAGVDYGRKDELNECRCDPYCTSFKDCCADFDTFCPEVARGRPLLPLQLYECVSNFRVYDIWMITVCPWNWTEESVSQKCMSNEKMTSQNYDNVIPVTTAEGKTFKNRHCAACHGVKTSDMRFYGLDMNCELSPPEGFSRTETIKFLLEYCSYVTWKPTDSQPRRRCYDIKNPCENKFSEYRDLCHDFPLSVVWHDRVNYRNIYCAACEMVDTNSPPLLCGPLPKGDTMTGPSKPFSIVMNIGDDQDPNPKFQKHKCFFAYWALLSRGSDKTSGRLSKALERVLYNDKKKTRVDDGPGDRQHDGHDPGQIDNGAGYYG</sequence>
<protein>
    <recommendedName>
        <fullName evidence="4">SMB domain-containing protein</fullName>
    </recommendedName>
</protein>
<dbReference type="SUPFAM" id="SSF90188">
    <property type="entry name" value="Somatomedin B domain"/>
    <property type="match status" value="1"/>
</dbReference>
<dbReference type="PANTHER" id="PTHR45902:SF1">
    <property type="entry name" value="LATROPHILIN RECEPTOR-LIKE PROTEIN A"/>
    <property type="match status" value="1"/>
</dbReference>
<dbReference type="Pfam" id="PF01033">
    <property type="entry name" value="Somatomedin_B"/>
    <property type="match status" value="1"/>
</dbReference>
<feature type="domain" description="SMB" evidence="4">
    <location>
        <begin position="186"/>
        <end position="233"/>
    </location>
</feature>
<dbReference type="InterPro" id="IPR053231">
    <property type="entry name" value="GPCR_LN-TM7"/>
</dbReference>
<dbReference type="EMBL" id="DS470407">
    <property type="protein sequence ID" value="EDO29603.1"/>
    <property type="molecule type" value="Genomic_DNA"/>
</dbReference>
<evidence type="ECO:0000256" key="2">
    <source>
        <dbReference type="SAM" id="MobiDB-lite"/>
    </source>
</evidence>
<accession>A7T362</accession>
<dbReference type="InParanoid" id="A7T362"/>
<proteinExistence type="predicted"/>
<feature type="compositionally biased region" description="Low complexity" evidence="2">
    <location>
        <begin position="160"/>
        <end position="169"/>
    </location>
</feature>
<organism evidence="5 6">
    <name type="scientific">Nematostella vectensis</name>
    <name type="common">Starlet sea anemone</name>
    <dbReference type="NCBI Taxonomy" id="45351"/>
    <lineage>
        <taxon>Eukaryota</taxon>
        <taxon>Metazoa</taxon>
        <taxon>Cnidaria</taxon>
        <taxon>Anthozoa</taxon>
        <taxon>Hexacorallia</taxon>
        <taxon>Actiniaria</taxon>
        <taxon>Edwardsiidae</taxon>
        <taxon>Nematostella</taxon>
    </lineage>
</organism>
<feature type="signal peptide" evidence="3">
    <location>
        <begin position="1"/>
        <end position="24"/>
    </location>
</feature>
<evidence type="ECO:0000259" key="4">
    <source>
        <dbReference type="PROSITE" id="PS50958"/>
    </source>
</evidence>
<dbReference type="InterPro" id="IPR001212">
    <property type="entry name" value="Somatomedin_B_dom"/>
</dbReference>
<keyword evidence="6" id="KW-1185">Reference proteome</keyword>
<name>A7T362_NEMVE</name>
<dbReference type="InterPro" id="IPR036024">
    <property type="entry name" value="Somatomedin_B-like_dom_sf"/>
</dbReference>
<dbReference type="HOGENOM" id="CLU_532428_0_0_1"/>
<dbReference type="AlphaFoldDB" id="A7T362"/>
<feature type="compositionally biased region" description="Basic and acidic residues" evidence="2">
    <location>
        <begin position="482"/>
        <end position="502"/>
    </location>
</feature>
<dbReference type="PROSITE" id="PS00524">
    <property type="entry name" value="SMB_1"/>
    <property type="match status" value="1"/>
</dbReference>
<evidence type="ECO:0000313" key="6">
    <source>
        <dbReference type="Proteomes" id="UP000001593"/>
    </source>
</evidence>
<evidence type="ECO:0000256" key="1">
    <source>
        <dbReference type="ARBA" id="ARBA00023157"/>
    </source>
</evidence>
<dbReference type="PANTHER" id="PTHR45902">
    <property type="entry name" value="LATROPHILIN RECEPTOR-LIKE PROTEIN A"/>
    <property type="match status" value="1"/>
</dbReference>
<gene>
    <name evidence="5" type="ORF">NEMVEDRAFT_v1g221670</name>
</gene>
<feature type="chain" id="PRO_5002713248" description="SMB domain-containing protein" evidence="3">
    <location>
        <begin position="25"/>
        <end position="512"/>
    </location>
</feature>
<dbReference type="PROSITE" id="PS50958">
    <property type="entry name" value="SMB_2"/>
    <property type="match status" value="1"/>
</dbReference>
<feature type="region of interest" description="Disordered" evidence="2">
    <location>
        <begin position="482"/>
        <end position="512"/>
    </location>
</feature>